<dbReference type="InterPro" id="IPR003675">
    <property type="entry name" value="Rce1/LyrA-like_dom"/>
</dbReference>
<dbReference type="InterPro" id="IPR052710">
    <property type="entry name" value="CAAX_protease"/>
</dbReference>
<feature type="transmembrane region" description="Helical" evidence="1">
    <location>
        <begin position="7"/>
        <end position="24"/>
    </location>
</feature>
<name>A0A6G7CQ85_9VIBR</name>
<evidence type="ECO:0000313" key="3">
    <source>
        <dbReference type="EMBL" id="QIH44244.1"/>
    </source>
</evidence>
<feature type="transmembrane region" description="Helical" evidence="1">
    <location>
        <begin position="265"/>
        <end position="284"/>
    </location>
</feature>
<feature type="transmembrane region" description="Helical" evidence="1">
    <location>
        <begin position="240"/>
        <end position="258"/>
    </location>
</feature>
<keyword evidence="4" id="KW-1185">Reference proteome</keyword>
<dbReference type="RefSeq" id="WP_165313904.1">
    <property type="nucleotide sequence ID" value="NZ_CP049332.1"/>
</dbReference>
<keyword evidence="1" id="KW-0472">Membrane</keyword>
<feature type="transmembrane region" description="Helical" evidence="1">
    <location>
        <begin position="155"/>
        <end position="177"/>
    </location>
</feature>
<protein>
    <submittedName>
        <fullName evidence="3">CPBP family intramembrane metalloprotease</fullName>
    </submittedName>
</protein>
<evidence type="ECO:0000313" key="4">
    <source>
        <dbReference type="Proteomes" id="UP000503003"/>
    </source>
</evidence>
<feature type="transmembrane region" description="Helical" evidence="1">
    <location>
        <begin position="183"/>
        <end position="204"/>
    </location>
</feature>
<dbReference type="GO" id="GO:0006508">
    <property type="term" value="P:proteolysis"/>
    <property type="evidence" value="ECO:0007669"/>
    <property type="project" value="UniProtKB-KW"/>
</dbReference>
<dbReference type="AlphaFoldDB" id="A0A6G7CQ85"/>
<feature type="transmembrane region" description="Helical" evidence="1">
    <location>
        <begin position="80"/>
        <end position="101"/>
    </location>
</feature>
<keyword evidence="1" id="KW-0812">Transmembrane</keyword>
<keyword evidence="3" id="KW-0482">Metalloprotease</keyword>
<dbReference type="GO" id="GO:0080120">
    <property type="term" value="P:CAAX-box protein maturation"/>
    <property type="evidence" value="ECO:0007669"/>
    <property type="project" value="UniProtKB-ARBA"/>
</dbReference>
<keyword evidence="1" id="KW-1133">Transmembrane helix</keyword>
<dbReference type="PANTHER" id="PTHR36435">
    <property type="entry name" value="SLR1288 PROTEIN"/>
    <property type="match status" value="1"/>
</dbReference>
<feature type="domain" description="CAAX prenyl protease 2/Lysostaphin resistance protein A-like" evidence="2">
    <location>
        <begin position="183"/>
        <end position="273"/>
    </location>
</feature>
<organism evidence="3 4">
    <name type="scientific">Vibrio ziniensis</name>
    <dbReference type="NCBI Taxonomy" id="2711221"/>
    <lineage>
        <taxon>Bacteria</taxon>
        <taxon>Pseudomonadati</taxon>
        <taxon>Pseudomonadota</taxon>
        <taxon>Gammaproteobacteria</taxon>
        <taxon>Vibrionales</taxon>
        <taxon>Vibrionaceae</taxon>
        <taxon>Vibrio</taxon>
    </lineage>
</organism>
<gene>
    <name evidence="3" type="ORF">G5S32_20045</name>
</gene>
<keyword evidence="3" id="KW-0378">Hydrolase</keyword>
<accession>A0A6G7CQ85</accession>
<keyword evidence="3" id="KW-0645">Protease</keyword>
<feature type="transmembrane region" description="Helical" evidence="1">
    <location>
        <begin position="216"/>
        <end position="234"/>
    </location>
</feature>
<dbReference type="Pfam" id="PF02517">
    <property type="entry name" value="Rce1-like"/>
    <property type="match status" value="1"/>
</dbReference>
<dbReference type="EMBL" id="CP049332">
    <property type="protein sequence ID" value="QIH44244.1"/>
    <property type="molecule type" value="Genomic_DNA"/>
</dbReference>
<feature type="transmembrane region" description="Helical" evidence="1">
    <location>
        <begin position="30"/>
        <end position="59"/>
    </location>
</feature>
<dbReference type="GO" id="GO:0008237">
    <property type="term" value="F:metallopeptidase activity"/>
    <property type="evidence" value="ECO:0007669"/>
    <property type="project" value="UniProtKB-KW"/>
</dbReference>
<evidence type="ECO:0000256" key="1">
    <source>
        <dbReference type="SAM" id="Phobius"/>
    </source>
</evidence>
<dbReference type="PANTHER" id="PTHR36435:SF1">
    <property type="entry name" value="CAAX AMINO TERMINAL PROTEASE FAMILY PROTEIN"/>
    <property type="match status" value="1"/>
</dbReference>
<evidence type="ECO:0000259" key="2">
    <source>
        <dbReference type="Pfam" id="PF02517"/>
    </source>
</evidence>
<proteinExistence type="predicted"/>
<dbReference type="GO" id="GO:0004175">
    <property type="term" value="F:endopeptidase activity"/>
    <property type="evidence" value="ECO:0007669"/>
    <property type="project" value="UniProtKB-ARBA"/>
</dbReference>
<dbReference type="Proteomes" id="UP000503003">
    <property type="component" value="Chromosome 2"/>
</dbReference>
<feature type="transmembrane region" description="Helical" evidence="1">
    <location>
        <begin position="121"/>
        <end position="143"/>
    </location>
</feature>
<sequence>MVLDPTVWVWLPLISAILFGFTSHKPITNILLAFSMISAFAVGRIDAFALAISVVLLSIAYSIPKLINERRYQAPVYKTAAYVGWSIVVLLSALLFMHKIPGFYNLLVLNKVYAGPDSIPFSMYLNLDKPIAFFALLFAYPTLLGDKGRPNGKGLLITIALLASLLPVASLIGALQIEVGLPDWWWIFAINNLMITCVAEEALFRGLIQKSLSERYVWWIGLLVASLLFGLAHIAGGPLLMLFATFAGIGYGLIFHFTGRLWCSVLAHFSLNFAHLVLFTYPIAAQ</sequence>
<dbReference type="KEGG" id="vzi:G5S32_20045"/>
<reference evidence="3 4" key="1">
    <citation type="submission" date="2020-02" db="EMBL/GenBank/DDBJ databases">
        <title>A complete genome of a marine bacterium Vibrio sp. ZWAL4003 isolated from the mangrove sediment with the ability to degrade polysaccharides.</title>
        <authorList>
            <person name="Wu J."/>
            <person name="Qu W."/>
            <person name="Zeng R."/>
        </authorList>
    </citation>
    <scope>NUCLEOTIDE SEQUENCE [LARGE SCALE GENOMIC DNA]</scope>
    <source>
        <strain evidence="3 4">ZWAL4003</strain>
    </source>
</reference>